<dbReference type="OrthoDB" id="134501at2"/>
<gene>
    <name evidence="4" type="ORF">GOARA_013_00380</name>
</gene>
<protein>
    <submittedName>
        <fullName evidence="4">Uncharacterized protein</fullName>
    </submittedName>
</protein>
<dbReference type="RefSeq" id="WP_007320671.1">
    <property type="nucleotide sequence ID" value="NZ_BAEE01000013.1"/>
</dbReference>
<keyword evidence="1 3" id="KW-0853">WD repeat</keyword>
<dbReference type="SMART" id="SM00320">
    <property type="entry name" value="WD40"/>
    <property type="match status" value="6"/>
</dbReference>
<evidence type="ECO:0000256" key="2">
    <source>
        <dbReference type="ARBA" id="ARBA00022737"/>
    </source>
</evidence>
<evidence type="ECO:0000313" key="4">
    <source>
        <dbReference type="EMBL" id="GAB08594.1"/>
    </source>
</evidence>
<dbReference type="InterPro" id="IPR011047">
    <property type="entry name" value="Quinoprotein_ADH-like_sf"/>
</dbReference>
<dbReference type="Gene3D" id="2.130.10.10">
    <property type="entry name" value="YVTN repeat-like/Quinoprotein amine dehydrogenase"/>
    <property type="match status" value="3"/>
</dbReference>
<evidence type="ECO:0000313" key="5">
    <source>
        <dbReference type="Proteomes" id="UP000035088"/>
    </source>
</evidence>
<proteinExistence type="predicted"/>
<organism evidence="4 5">
    <name type="scientific">Gordonia araii NBRC 100433</name>
    <dbReference type="NCBI Taxonomy" id="1073574"/>
    <lineage>
        <taxon>Bacteria</taxon>
        <taxon>Bacillati</taxon>
        <taxon>Actinomycetota</taxon>
        <taxon>Actinomycetes</taxon>
        <taxon>Mycobacteriales</taxon>
        <taxon>Gordoniaceae</taxon>
        <taxon>Gordonia</taxon>
    </lineage>
</organism>
<dbReference type="InterPro" id="IPR051179">
    <property type="entry name" value="WD_repeat_multifunction"/>
</dbReference>
<dbReference type="PANTHER" id="PTHR19857">
    <property type="entry name" value="MITOCHONDRIAL DIVISION PROTEIN 1-RELATED"/>
    <property type="match status" value="1"/>
</dbReference>
<dbReference type="PROSITE" id="PS50082">
    <property type="entry name" value="WD_REPEATS_2"/>
    <property type="match status" value="1"/>
</dbReference>
<dbReference type="Pfam" id="PF00400">
    <property type="entry name" value="WD40"/>
    <property type="match status" value="1"/>
</dbReference>
<dbReference type="InterPro" id="IPR036322">
    <property type="entry name" value="WD40_repeat_dom_sf"/>
</dbReference>
<dbReference type="AlphaFoldDB" id="G7GYB9"/>
<keyword evidence="2" id="KW-0677">Repeat</keyword>
<accession>G7GYB9</accession>
<dbReference type="InterPro" id="IPR015943">
    <property type="entry name" value="WD40/YVTN_repeat-like_dom_sf"/>
</dbReference>
<dbReference type="STRING" id="1073574.GOARA_013_00380"/>
<dbReference type="Proteomes" id="UP000035088">
    <property type="component" value="Unassembled WGS sequence"/>
</dbReference>
<comment type="caution">
    <text evidence="4">The sequence shown here is derived from an EMBL/GenBank/DDBJ whole genome shotgun (WGS) entry which is preliminary data.</text>
</comment>
<dbReference type="InterPro" id="IPR001680">
    <property type="entry name" value="WD40_rpt"/>
</dbReference>
<dbReference type="EMBL" id="BAEE01000013">
    <property type="protein sequence ID" value="GAB08594.1"/>
    <property type="molecule type" value="Genomic_DNA"/>
</dbReference>
<feature type="repeat" description="WD" evidence="3">
    <location>
        <begin position="729"/>
        <end position="762"/>
    </location>
</feature>
<keyword evidence="5" id="KW-1185">Reference proteome</keyword>
<dbReference type="SUPFAM" id="SSF50998">
    <property type="entry name" value="Quinoprotein alcohol dehydrogenase-like"/>
    <property type="match status" value="1"/>
</dbReference>
<name>G7GYB9_9ACTN</name>
<evidence type="ECO:0000256" key="3">
    <source>
        <dbReference type="PROSITE-ProRule" id="PRU00221"/>
    </source>
</evidence>
<sequence>MTADALTSNVESIQEHLESKPVRLPLGIGGGGRTFVHWLAESLDLGPLTDAGEGRWTFPGGAIVDRSSRPADDGPAGVIVEPDRTAGIPPHDIGPAGAAHLATTFLAAHLAGDTATAQRFVERFGPLTSVADSHGWASIIGNPTASIRQTEGAVRASDAFRDHFRSIQSRGGTRLLDLGRVLYLLAPQPMHLGDEWANLASAISNRAYTLADINLVLSECTDLFNIDSTADNPTVAAVNPFTRLLFSGFVPGSSSEYADLYTWMSRRSVRSLIRDDTGDEFIRTALPLVAARGNCLTALLEDGAVMLASDVELLADYLERDPELAVHPGAKAVLLHAHRLRSSGGDREAQMEFALRRVSLTSAADKIAEVLPERSWRPVWSNSSPANVHRVLAEGTAGVLSLAVIPGVSPFRAYAGTGNGQIHRVTRTHGELLDLGDETGSAEIRGLAAIEHDGADIIVVAASDATLAAYRVTPGPDATAVRLWCHDEPLSSPFTTATIALPADGPPVVLSGGVSGTVWVHDLLTGEDLGPLVSWGAEIRGVRTAHLDDRDVAIVVAVDSRLAVVDLHTHDELAVTTLAQWSADAGMAALLTPSCMNAIVMGDDVRIVVGCAMGELFEVRWSPGSPLDVDRLELPGVPDSGVNEVVLRLHRDGLSRFIARNDGVWIRYDPDQPRRIKVFVGHAGPVWAQAVIDVPGTGEVVSLTGGSEGAVRIWRHVEVIDEALAYLQVNHHRGAIRAIAVRASDEEVEVVTGGDDGDVRVWHGANARRGGVASRHQGAISAFLWLPTASGMRLVVGAADGSLRLATTDVPEQPARLLGIAHEGVTALAPSSTDGSFWSAGNDGGITRWDAIAGVARESRMVCRYGRVTAVATDGYGRVLVGGQDGSLSLVAPDGSHVMESRTFDSEVTAIDVVAELHLAVIGLASGHVYTLPIAHGVDGPIRSMHRHGLNVVAVNAFELYGQLAVVSVGRDRKVMVGDVSSRVLLHTISLEGFPTDLAVADNYIAVSTTAGGTLFQFADGHVQPAATPRDR</sequence>
<dbReference type="SUPFAM" id="SSF50978">
    <property type="entry name" value="WD40 repeat-like"/>
    <property type="match status" value="1"/>
</dbReference>
<evidence type="ECO:0000256" key="1">
    <source>
        <dbReference type="ARBA" id="ARBA00022574"/>
    </source>
</evidence>
<reference evidence="4 5" key="1">
    <citation type="submission" date="2011-11" db="EMBL/GenBank/DDBJ databases">
        <title>Whole genome shotgun sequence of Gordonia araii NBRC 100433.</title>
        <authorList>
            <person name="Yoshida Y."/>
            <person name="Hosoyama A."/>
            <person name="Tsuchikane K."/>
            <person name="Katsumata H."/>
            <person name="Yamazaki S."/>
            <person name="Fujita N."/>
        </authorList>
    </citation>
    <scope>NUCLEOTIDE SEQUENCE [LARGE SCALE GENOMIC DNA]</scope>
    <source>
        <strain evidence="4 5">NBRC 100433</strain>
    </source>
</reference>